<dbReference type="InterPro" id="IPR017871">
    <property type="entry name" value="ABC_transporter-like_CS"/>
</dbReference>
<keyword evidence="4" id="KW-0067">ATP-binding</keyword>
<keyword evidence="5" id="KW-1185">Reference proteome</keyword>
<organism evidence="4 5">
    <name type="scientific">Halalkalibacter krulwichiae</name>
    <dbReference type="NCBI Taxonomy" id="199441"/>
    <lineage>
        <taxon>Bacteria</taxon>
        <taxon>Bacillati</taxon>
        <taxon>Bacillota</taxon>
        <taxon>Bacilli</taxon>
        <taxon>Bacillales</taxon>
        <taxon>Bacillaceae</taxon>
        <taxon>Halalkalibacter</taxon>
    </lineage>
</organism>
<dbReference type="PANTHER" id="PTHR42794:SF1">
    <property type="entry name" value="HEMIN IMPORT ATP-BINDING PROTEIN HMUV"/>
    <property type="match status" value="1"/>
</dbReference>
<dbReference type="PANTHER" id="PTHR42794">
    <property type="entry name" value="HEMIN IMPORT ATP-BINDING PROTEIN HMUV"/>
    <property type="match status" value="1"/>
</dbReference>
<evidence type="ECO:0000313" key="4">
    <source>
        <dbReference type="EMBL" id="ARK30249.1"/>
    </source>
</evidence>
<dbReference type="EMBL" id="CP020814">
    <property type="protein sequence ID" value="ARK30249.1"/>
    <property type="molecule type" value="Genomic_DNA"/>
</dbReference>
<evidence type="ECO:0000313" key="5">
    <source>
        <dbReference type="Proteomes" id="UP000193006"/>
    </source>
</evidence>
<dbReference type="KEGG" id="bkw:BkAM31D_10670"/>
<feature type="domain" description="ABC transporter" evidence="3">
    <location>
        <begin position="2"/>
        <end position="167"/>
    </location>
</feature>
<evidence type="ECO:0000256" key="2">
    <source>
        <dbReference type="ARBA" id="ARBA00022967"/>
    </source>
</evidence>
<dbReference type="InterPro" id="IPR027417">
    <property type="entry name" value="P-loop_NTPase"/>
</dbReference>
<dbReference type="GO" id="GO:0005524">
    <property type="term" value="F:ATP binding"/>
    <property type="evidence" value="ECO:0007669"/>
    <property type="project" value="UniProtKB-KW"/>
</dbReference>
<dbReference type="InterPro" id="IPR002808">
    <property type="entry name" value="AdoCbi_amidolase"/>
</dbReference>
<dbReference type="STRING" id="199441.BkAM31D_10670"/>
<protein>
    <submittedName>
        <fullName evidence="4">Iron(3+)-hydroxamate import ATP-binding protein FhuC</fullName>
        <ecNumber evidence="4">3.6.3.34</ecNumber>
    </submittedName>
</protein>
<proteinExistence type="predicted"/>
<dbReference type="PROSITE" id="PS00211">
    <property type="entry name" value="ABC_TRANSPORTER_1"/>
    <property type="match status" value="1"/>
</dbReference>
<dbReference type="GO" id="GO:0016887">
    <property type="term" value="F:ATP hydrolysis activity"/>
    <property type="evidence" value="ECO:0007669"/>
    <property type="project" value="InterPro"/>
</dbReference>
<keyword evidence="2" id="KW-1278">Translocase</keyword>
<dbReference type="Proteomes" id="UP000193006">
    <property type="component" value="Chromosome"/>
</dbReference>
<keyword evidence="4" id="KW-0378">Hydrolase</keyword>
<reference evidence="4 5" key="1">
    <citation type="submission" date="2017-04" db="EMBL/GenBank/DDBJ databases">
        <title>Bacillus krulwichiae AM31D Genome sequencing and assembly.</title>
        <authorList>
            <person name="Krulwich T.A."/>
            <person name="Anastor L."/>
            <person name="Ehrlich R."/>
            <person name="Ehrlich G.D."/>
            <person name="Janto B."/>
        </authorList>
    </citation>
    <scope>NUCLEOTIDE SEQUENCE [LARGE SCALE GENOMIC DNA]</scope>
    <source>
        <strain evidence="4 5">AM31D</strain>
    </source>
</reference>
<dbReference type="CDD" id="cd03214">
    <property type="entry name" value="ABC_Iron-Siderophores_B12_Hemin"/>
    <property type="match status" value="1"/>
</dbReference>
<evidence type="ECO:0000259" key="3">
    <source>
        <dbReference type="PROSITE" id="PS50893"/>
    </source>
</evidence>
<dbReference type="EC" id="3.6.3.34" evidence="4"/>
<dbReference type="Pfam" id="PF00005">
    <property type="entry name" value="ABC_tran"/>
    <property type="match status" value="1"/>
</dbReference>
<dbReference type="Pfam" id="PF01955">
    <property type="entry name" value="CbiZ"/>
    <property type="match status" value="1"/>
</dbReference>
<dbReference type="InterPro" id="IPR003439">
    <property type="entry name" value="ABC_transporter-like_ATP-bd"/>
</dbReference>
<keyword evidence="4" id="KW-0547">Nucleotide-binding</keyword>
<keyword evidence="1" id="KW-0813">Transport</keyword>
<dbReference type="PROSITE" id="PS50893">
    <property type="entry name" value="ABC_TRANSPORTER_2"/>
    <property type="match status" value="1"/>
</dbReference>
<gene>
    <name evidence="4" type="primary">fhuC</name>
    <name evidence="4" type="ORF">BkAM31D_10670</name>
</gene>
<dbReference type="SUPFAM" id="SSF52540">
    <property type="entry name" value="P-loop containing nucleoside triphosphate hydrolases"/>
    <property type="match status" value="1"/>
</dbReference>
<accession>A0A1X9M9V8</accession>
<dbReference type="AlphaFoldDB" id="A0A1X9M9V8"/>
<name>A0A1X9M9V8_9BACI</name>
<dbReference type="Gene3D" id="3.40.50.300">
    <property type="entry name" value="P-loop containing nucleotide triphosphate hydrolases"/>
    <property type="match status" value="1"/>
</dbReference>
<evidence type="ECO:0000256" key="1">
    <source>
        <dbReference type="ARBA" id="ARBA00022448"/>
    </source>
</evidence>
<sequence length="415" mass="46176">MARKVAVLPQQSETAFSYSVWDVVALGRYPYLKGWLQGVTKKDNEVITQAMQQTNTYQFKDKSMQQLSGGERQRVLVARALAQEPDILLLDEPTNHLDISHQMSLLNSLQQWSRERGLTVIAVLHDLNMASLYCDRVLLLDKGKAVALGTPVHVMEEKQLGNVYETTLERKEHPAVPSPLITFIPEKVLDSAALNTLQIERSKEWIKIESTQKWKTLSSSVIGAGFRWHNQFVNRHVNKNYHFDNVELEYAEYLQRNGLDPKDTLGMMTAAMLDDASIVVSKGEPAVMAIISAGASNAVDASVAYQQADWKPSIGTINIWIFIEGVLPEAAYIQATMTVTEAKAKALNDEQILDPVSQTIATGTSTDSVLIAASQSGPSYPYAGTITSLGKEIARLVYQGTREALERNKRRRKLT</sequence>